<gene>
    <name evidence="2" type="ORF">BKG61_18050</name>
</gene>
<name>A0A1Q9W8I0_9MYCO</name>
<protein>
    <submittedName>
        <fullName evidence="2">Uncharacterized protein</fullName>
    </submittedName>
</protein>
<evidence type="ECO:0000256" key="1">
    <source>
        <dbReference type="SAM" id="Phobius"/>
    </source>
</evidence>
<accession>A0A1S1K4P4</accession>
<sequence>MTIPAMSMIALLLILVAGIAVCFLIVGWRRSDEVATAIGVLLLFALAFVGLPVAMSDDPPPQRPAQVSTR</sequence>
<keyword evidence="1" id="KW-1133">Transmembrane helix</keyword>
<dbReference type="AlphaFoldDB" id="A0A1Q9W8I0"/>
<keyword evidence="3" id="KW-1185">Reference proteome</keyword>
<comment type="caution">
    <text evidence="2">The sequence shown here is derived from an EMBL/GenBank/DDBJ whole genome shotgun (WGS) entry which is preliminary data.</text>
</comment>
<organism evidence="2 3">
    <name type="scientific">Mycobacterium syngnathidarum</name>
    <dbReference type="NCBI Taxonomy" id="1908205"/>
    <lineage>
        <taxon>Bacteria</taxon>
        <taxon>Bacillati</taxon>
        <taxon>Actinomycetota</taxon>
        <taxon>Actinomycetes</taxon>
        <taxon>Mycobacteriales</taxon>
        <taxon>Mycobacteriaceae</taxon>
        <taxon>Mycobacterium</taxon>
    </lineage>
</organism>
<evidence type="ECO:0000313" key="3">
    <source>
        <dbReference type="Proteomes" id="UP000179636"/>
    </source>
</evidence>
<proteinExistence type="predicted"/>
<evidence type="ECO:0000313" key="2">
    <source>
        <dbReference type="EMBL" id="OHT97154.1"/>
    </source>
</evidence>
<dbReference type="EMBL" id="MLHV01000016">
    <property type="protein sequence ID" value="OHT97154.1"/>
    <property type="molecule type" value="Genomic_DNA"/>
</dbReference>
<keyword evidence="1" id="KW-0472">Membrane</keyword>
<feature type="transmembrane region" description="Helical" evidence="1">
    <location>
        <begin position="6"/>
        <end position="27"/>
    </location>
</feature>
<feature type="transmembrane region" description="Helical" evidence="1">
    <location>
        <begin position="34"/>
        <end position="55"/>
    </location>
</feature>
<dbReference type="Proteomes" id="UP000179636">
    <property type="component" value="Unassembled WGS sequence"/>
</dbReference>
<accession>A0A1Q9W8I0</accession>
<keyword evidence="1" id="KW-0812">Transmembrane</keyword>
<reference evidence="2 3" key="1">
    <citation type="submission" date="2016-10" db="EMBL/GenBank/DDBJ databases">
        <title>Evaluation of Human, Animal and Environmental Mycobacterium chelonae Isolates by Core Genome Phylogenomic Analysis, Targeted Gene Comparison, and Anti-microbial Susceptibility Patterns: A Tale of Mistaken Identities.</title>
        <authorList>
            <person name="Fogelson S.B."/>
            <person name="Camus A.C."/>
            <person name="Lorenz W."/>
            <person name="Vasireddy R."/>
            <person name="Vasireddy S."/>
            <person name="Smith T."/>
            <person name="Brown-Elliott B.A."/>
            <person name="Wallace R.J.Jr."/>
            <person name="Hasan N.A."/>
            <person name="Reischl U."/>
            <person name="Sanchez S."/>
        </authorList>
    </citation>
    <scope>NUCLEOTIDE SEQUENCE [LARGE SCALE GENOMIC DNA]</scope>
    <source>
        <strain evidence="2 3">24999</strain>
    </source>
</reference>